<dbReference type="PANTHER" id="PTHR12302">
    <property type="entry name" value="EBNA2 BINDING PROTEIN P100"/>
    <property type="match status" value="1"/>
</dbReference>
<keyword evidence="1" id="KW-0540">Nuclease</keyword>
<evidence type="ECO:0000313" key="6">
    <source>
        <dbReference type="Proteomes" id="UP001596150"/>
    </source>
</evidence>
<keyword evidence="6" id="KW-1185">Reference proteome</keyword>
<evidence type="ECO:0000313" key="5">
    <source>
        <dbReference type="EMBL" id="MFC5518483.1"/>
    </source>
</evidence>
<name>A0ABW0Q2B6_9HYPH</name>
<comment type="caution">
    <text evidence="5">The sequence shown here is derived from an EMBL/GenBank/DDBJ whole genome shotgun (WGS) entry which is preliminary data.</text>
</comment>
<dbReference type="InterPro" id="IPR035437">
    <property type="entry name" value="SNase_OB-fold_sf"/>
</dbReference>
<dbReference type="InterPro" id="IPR016071">
    <property type="entry name" value="Staphylococal_nuclease_OB-fold"/>
</dbReference>
<reference evidence="6" key="1">
    <citation type="journal article" date="2019" name="Int. J. Syst. Evol. Microbiol.">
        <title>The Global Catalogue of Microorganisms (GCM) 10K type strain sequencing project: providing services to taxonomists for standard genome sequencing and annotation.</title>
        <authorList>
            <consortium name="The Broad Institute Genomics Platform"/>
            <consortium name="The Broad Institute Genome Sequencing Center for Infectious Disease"/>
            <person name="Wu L."/>
            <person name="Ma J."/>
        </authorList>
    </citation>
    <scope>NUCLEOTIDE SEQUENCE [LARGE SCALE GENOMIC DNA]</scope>
    <source>
        <strain evidence="6">KACC 12633</strain>
    </source>
</reference>
<dbReference type="EMBL" id="JBHSML010000014">
    <property type="protein sequence ID" value="MFC5518483.1"/>
    <property type="molecule type" value="Genomic_DNA"/>
</dbReference>
<organism evidence="5 6">
    <name type="scientific">Kaistia terrae</name>
    <dbReference type="NCBI Taxonomy" id="537017"/>
    <lineage>
        <taxon>Bacteria</taxon>
        <taxon>Pseudomonadati</taxon>
        <taxon>Pseudomonadota</taxon>
        <taxon>Alphaproteobacteria</taxon>
        <taxon>Hyphomicrobiales</taxon>
        <taxon>Kaistiaceae</taxon>
        <taxon>Kaistia</taxon>
    </lineage>
</organism>
<dbReference type="SMART" id="SM00318">
    <property type="entry name" value="SNc"/>
    <property type="match status" value="1"/>
</dbReference>
<accession>A0ABW0Q2B6</accession>
<evidence type="ECO:0000256" key="3">
    <source>
        <dbReference type="ARBA" id="ARBA00022801"/>
    </source>
</evidence>
<dbReference type="PANTHER" id="PTHR12302:SF3">
    <property type="entry name" value="SERINE_THREONINE-PROTEIN KINASE 31"/>
    <property type="match status" value="1"/>
</dbReference>
<gene>
    <name evidence="5" type="ORF">ACFPP9_22100</name>
</gene>
<dbReference type="PROSITE" id="PS50830">
    <property type="entry name" value="TNASE_3"/>
    <property type="match status" value="1"/>
</dbReference>
<feature type="domain" description="TNase-like" evidence="4">
    <location>
        <begin position="73"/>
        <end position="208"/>
    </location>
</feature>
<evidence type="ECO:0000256" key="1">
    <source>
        <dbReference type="ARBA" id="ARBA00022722"/>
    </source>
</evidence>
<keyword evidence="2" id="KW-0255">Endonuclease</keyword>
<dbReference type="Proteomes" id="UP001596150">
    <property type="component" value="Unassembled WGS sequence"/>
</dbReference>
<evidence type="ECO:0000259" key="4">
    <source>
        <dbReference type="PROSITE" id="PS50830"/>
    </source>
</evidence>
<sequence>MVTKRRAGTTTPQPTMLERRTIFRSGAAHANGLAWRWKRLGLVLLLLGAMMTDATGAKPTERTAGPNECHLVDGEAGVVTHVIDGDTLVLDNTLEVRLVGMQAPKLPLGRPGFVAWPLGEEAKAALERMALGQAAQLRYGGARRDRYNRALAHVEILPEGREPIWVQREMVAQGLARVYSFADNRQCVGALMNVEREARHSGLGLWPDPYYAIRPATDLGLATRHDVYDLVEGRVVSVGERGPIAYLDFGREWSTDFTAVLTAEAMAALAESGIAVAALRGQRVRLRGWIESHNGPSLRITHPEQLELLETNGEE</sequence>
<dbReference type="Gene3D" id="2.40.50.90">
    <property type="match status" value="1"/>
</dbReference>
<protein>
    <submittedName>
        <fullName evidence="5">Thermonuclease family protein</fullName>
    </submittedName>
</protein>
<dbReference type="SUPFAM" id="SSF50199">
    <property type="entry name" value="Staphylococcal nuclease"/>
    <property type="match status" value="1"/>
</dbReference>
<dbReference type="RefSeq" id="WP_266344745.1">
    <property type="nucleotide sequence ID" value="NZ_JAPKNH010000005.1"/>
</dbReference>
<keyword evidence="3" id="KW-0378">Hydrolase</keyword>
<proteinExistence type="predicted"/>
<evidence type="ECO:0000256" key="2">
    <source>
        <dbReference type="ARBA" id="ARBA00022759"/>
    </source>
</evidence>
<dbReference type="Pfam" id="PF00565">
    <property type="entry name" value="SNase"/>
    <property type="match status" value="1"/>
</dbReference>